<evidence type="ECO:0000256" key="2">
    <source>
        <dbReference type="ARBA" id="ARBA00007362"/>
    </source>
</evidence>
<protein>
    <submittedName>
        <fullName evidence="5">EamA family transporter</fullName>
    </submittedName>
</protein>
<reference evidence="5 6" key="1">
    <citation type="submission" date="2019-12" db="EMBL/GenBank/DDBJ databases">
        <title>Whole-genome analyses of novel actinobacteria.</title>
        <authorList>
            <person name="Sahin N."/>
            <person name="Saygin H."/>
        </authorList>
    </citation>
    <scope>NUCLEOTIDE SEQUENCE [LARGE SCALE GENOMIC DNA]</scope>
    <source>
        <strain evidence="5 6">KC615</strain>
    </source>
</reference>
<keyword evidence="3" id="KW-0812">Transmembrane</keyword>
<comment type="caution">
    <text evidence="5">The sequence shown here is derived from an EMBL/GenBank/DDBJ whole genome shotgun (WGS) entry which is preliminary data.</text>
</comment>
<comment type="similarity">
    <text evidence="2">Belongs to the EamA transporter family.</text>
</comment>
<dbReference type="SUPFAM" id="SSF103481">
    <property type="entry name" value="Multidrug resistance efflux transporter EmrE"/>
    <property type="match status" value="2"/>
</dbReference>
<feature type="transmembrane region" description="Helical" evidence="3">
    <location>
        <begin position="203"/>
        <end position="223"/>
    </location>
</feature>
<evidence type="ECO:0000313" key="5">
    <source>
        <dbReference type="EMBL" id="MXQ55975.1"/>
    </source>
</evidence>
<dbReference type="EMBL" id="WUUL01000025">
    <property type="protein sequence ID" value="MXQ55975.1"/>
    <property type="molecule type" value="Genomic_DNA"/>
</dbReference>
<dbReference type="Pfam" id="PF00892">
    <property type="entry name" value="EamA"/>
    <property type="match status" value="2"/>
</dbReference>
<feature type="transmembrane region" description="Helical" evidence="3">
    <location>
        <begin position="112"/>
        <end position="131"/>
    </location>
</feature>
<gene>
    <name evidence="5" type="ORF">GSM42_20060</name>
</gene>
<dbReference type="Gene3D" id="1.10.3730.20">
    <property type="match status" value="2"/>
</dbReference>
<feature type="domain" description="EamA" evidence="4">
    <location>
        <begin position="13"/>
        <end position="98"/>
    </location>
</feature>
<dbReference type="AlphaFoldDB" id="A0A6I4W1B1"/>
<dbReference type="InterPro" id="IPR000620">
    <property type="entry name" value="EamA_dom"/>
</dbReference>
<feature type="transmembrane region" description="Helical" evidence="3">
    <location>
        <begin position="143"/>
        <end position="162"/>
    </location>
</feature>
<keyword evidence="3" id="KW-1133">Transmembrane helix</keyword>
<dbReference type="RefSeq" id="WP_160803340.1">
    <property type="nucleotide sequence ID" value="NZ_WUUL01000025.1"/>
</dbReference>
<evidence type="ECO:0000313" key="6">
    <source>
        <dbReference type="Proteomes" id="UP000430692"/>
    </source>
</evidence>
<keyword evidence="3" id="KW-0472">Membrane</keyword>
<organism evidence="5 6">
    <name type="scientific">Shimazuella alba</name>
    <dbReference type="NCBI Taxonomy" id="2690964"/>
    <lineage>
        <taxon>Bacteria</taxon>
        <taxon>Bacillati</taxon>
        <taxon>Bacillota</taxon>
        <taxon>Bacilli</taxon>
        <taxon>Bacillales</taxon>
        <taxon>Thermoactinomycetaceae</taxon>
        <taxon>Shimazuella</taxon>
    </lineage>
</organism>
<feature type="transmembrane region" description="Helical" evidence="3">
    <location>
        <begin position="230"/>
        <end position="246"/>
    </location>
</feature>
<name>A0A6I4W1B1_9BACL</name>
<evidence type="ECO:0000256" key="3">
    <source>
        <dbReference type="SAM" id="Phobius"/>
    </source>
</evidence>
<feature type="domain" description="EamA" evidence="4">
    <location>
        <begin position="140"/>
        <end position="247"/>
    </location>
</feature>
<dbReference type="GO" id="GO:0016020">
    <property type="term" value="C:membrane"/>
    <property type="evidence" value="ECO:0007669"/>
    <property type="project" value="InterPro"/>
</dbReference>
<evidence type="ECO:0000259" key="4">
    <source>
        <dbReference type="Pfam" id="PF00892"/>
    </source>
</evidence>
<dbReference type="Proteomes" id="UP000430692">
    <property type="component" value="Unassembled WGS sequence"/>
</dbReference>
<evidence type="ECO:0000256" key="1">
    <source>
        <dbReference type="ARBA" id="ARBA00004127"/>
    </source>
</evidence>
<sequence length="247" mass="27629">MDSILLVKLGSGLYLWYTQSWQWNWQILAAGCIIGLATTLGNLLYSKAIYIGPAGLTATVTHSHVILIVLMSVFLYSENLNWLEAIAILFIIFAVLLLPFDPNQKLRIQDKRWYLFVGVTFIGFFIRNGGLKITEEMHLNNNPIIFISYLFGLVWFSTSFFFNLHIQKNHTEKGISYGLVAGILSFGMMQTLAAALMIGPASIISPIASANGLIVAILSYLIYKEKFSKFQFVSFLLVLTGIALINT</sequence>
<feature type="transmembrane region" description="Helical" evidence="3">
    <location>
        <begin position="23"/>
        <end position="44"/>
    </location>
</feature>
<feature type="transmembrane region" description="Helical" evidence="3">
    <location>
        <begin position="82"/>
        <end position="100"/>
    </location>
</feature>
<keyword evidence="6" id="KW-1185">Reference proteome</keyword>
<accession>A0A6I4W1B1</accession>
<feature type="transmembrane region" description="Helical" evidence="3">
    <location>
        <begin position="174"/>
        <end position="197"/>
    </location>
</feature>
<feature type="transmembrane region" description="Helical" evidence="3">
    <location>
        <begin position="56"/>
        <end position="76"/>
    </location>
</feature>
<dbReference type="InterPro" id="IPR037185">
    <property type="entry name" value="EmrE-like"/>
</dbReference>
<proteinExistence type="inferred from homology"/>
<comment type="subcellular location">
    <subcellularLocation>
        <location evidence="1">Endomembrane system</location>
        <topology evidence="1">Multi-pass membrane protein</topology>
    </subcellularLocation>
</comment>